<dbReference type="GO" id="GO:0016702">
    <property type="term" value="F:oxidoreductase activity, acting on single donors with incorporation of molecular oxygen, incorporation of two atoms of oxygen"/>
    <property type="evidence" value="ECO:0007669"/>
    <property type="project" value="UniProtKB-ARBA"/>
</dbReference>
<reference evidence="2" key="2">
    <citation type="submission" date="2018-12" db="UniProtKB">
        <authorList>
            <consortium name="WormBaseParasite"/>
        </authorList>
    </citation>
    <scope>IDENTIFICATION</scope>
    <source>
        <strain evidence="2">Puerto Rican</strain>
    </source>
</reference>
<dbReference type="GO" id="GO:0019441">
    <property type="term" value="P:L-tryptophan catabolic process to kynurenine"/>
    <property type="evidence" value="ECO:0007669"/>
    <property type="project" value="InterPro"/>
</dbReference>
<sequence>MNNSDNNNKENEKVKSSCAFSGQNYTGNMDRRKCIGASAAQSITIQTCDAFFQIKHHPGK</sequence>
<reference evidence="1" key="1">
    <citation type="journal article" date="2012" name="PLoS Negl. Trop. Dis.">
        <title>A systematically improved high quality genome and transcriptome of the human blood fluke Schistosoma mansoni.</title>
        <authorList>
            <person name="Protasio A.V."/>
            <person name="Tsai I.J."/>
            <person name="Babbage A."/>
            <person name="Nichol S."/>
            <person name="Hunt M."/>
            <person name="Aslett M.A."/>
            <person name="De Silva N."/>
            <person name="Velarde G.S."/>
            <person name="Anderson T.J."/>
            <person name="Clark R.C."/>
            <person name="Davidson C."/>
            <person name="Dillon G.P."/>
            <person name="Holroyd N.E."/>
            <person name="LoVerde P.T."/>
            <person name="Lloyd C."/>
            <person name="McQuillan J."/>
            <person name="Oliveira G."/>
            <person name="Otto T.D."/>
            <person name="Parker-Manuel S.J."/>
            <person name="Quail M.A."/>
            <person name="Wilson R.A."/>
            <person name="Zerlotini A."/>
            <person name="Dunne D.W."/>
            <person name="Berriman M."/>
        </authorList>
    </citation>
    <scope>NUCLEOTIDE SEQUENCE [LARGE SCALE GENOMIC DNA]</scope>
    <source>
        <strain evidence="1">Puerto Rican</strain>
    </source>
</reference>
<name>A0A3Q0KM51_SCHMA</name>
<keyword evidence="1" id="KW-1185">Reference proteome</keyword>
<dbReference type="InterPro" id="IPR037217">
    <property type="entry name" value="Trp/Indoleamine_2_3_dOase-like"/>
</dbReference>
<dbReference type="Proteomes" id="UP000008854">
    <property type="component" value="Unassembled WGS sequence"/>
</dbReference>
<dbReference type="AlphaFoldDB" id="A0A3Q0KM51"/>
<dbReference type="WBParaSite" id="Smp_133890.1">
    <property type="protein sequence ID" value="Smp_133890.1"/>
    <property type="gene ID" value="Smp_133890"/>
</dbReference>
<protein>
    <submittedName>
        <fullName evidence="2">Uncharacterized protein</fullName>
    </submittedName>
</protein>
<organism evidence="1 2">
    <name type="scientific">Schistosoma mansoni</name>
    <name type="common">Blood fluke</name>
    <dbReference type="NCBI Taxonomy" id="6183"/>
    <lineage>
        <taxon>Eukaryota</taxon>
        <taxon>Metazoa</taxon>
        <taxon>Spiralia</taxon>
        <taxon>Lophotrochozoa</taxon>
        <taxon>Platyhelminthes</taxon>
        <taxon>Trematoda</taxon>
        <taxon>Digenea</taxon>
        <taxon>Strigeidida</taxon>
        <taxon>Schistosomatoidea</taxon>
        <taxon>Schistosomatidae</taxon>
        <taxon>Schistosoma</taxon>
    </lineage>
</organism>
<dbReference type="GO" id="GO:0046872">
    <property type="term" value="F:metal ion binding"/>
    <property type="evidence" value="ECO:0007669"/>
    <property type="project" value="InterPro"/>
</dbReference>
<dbReference type="Gene3D" id="1.20.58.480">
    <property type="match status" value="1"/>
</dbReference>
<proteinExistence type="predicted"/>
<dbReference type="STRING" id="6183.A0A3Q0KM51"/>
<dbReference type="InParanoid" id="A0A3Q0KM51"/>
<dbReference type="SUPFAM" id="SSF140959">
    <property type="entry name" value="Indolic compounds 2,3-dioxygenase-like"/>
    <property type="match status" value="1"/>
</dbReference>
<evidence type="ECO:0000313" key="1">
    <source>
        <dbReference type="Proteomes" id="UP000008854"/>
    </source>
</evidence>
<accession>A0A3Q0KM51</accession>
<evidence type="ECO:0000313" key="2">
    <source>
        <dbReference type="WBParaSite" id="Smp_133890.1"/>
    </source>
</evidence>
<dbReference type="GO" id="GO:0020037">
    <property type="term" value="F:heme binding"/>
    <property type="evidence" value="ECO:0007669"/>
    <property type="project" value="InterPro"/>
</dbReference>